<accession>A0ABM9ESR5</accession>
<proteinExistence type="predicted"/>
<organism evidence="1 2">
    <name type="scientific">Neobacillus rhizosphaerae</name>
    <dbReference type="NCBI Taxonomy" id="2880965"/>
    <lineage>
        <taxon>Bacteria</taxon>
        <taxon>Bacillati</taxon>
        <taxon>Bacillota</taxon>
        <taxon>Bacilli</taxon>
        <taxon>Bacillales</taxon>
        <taxon>Bacillaceae</taxon>
        <taxon>Neobacillus</taxon>
    </lineage>
</organism>
<dbReference type="EMBL" id="CALBWS010000019">
    <property type="protein sequence ID" value="CAH2715683.1"/>
    <property type="molecule type" value="Genomic_DNA"/>
</dbReference>
<protein>
    <recommendedName>
        <fullName evidence="3">DUF309 domain-containing protein</fullName>
    </recommendedName>
</protein>
<dbReference type="InterPro" id="IPR023203">
    <property type="entry name" value="TTHA0068_sf"/>
</dbReference>
<dbReference type="PANTHER" id="PTHR34796">
    <property type="entry name" value="EXPRESSED PROTEIN"/>
    <property type="match status" value="1"/>
</dbReference>
<keyword evidence="2" id="KW-1185">Reference proteome</keyword>
<evidence type="ECO:0008006" key="3">
    <source>
        <dbReference type="Google" id="ProtNLM"/>
    </source>
</evidence>
<sequence length="173" mass="20498">MYPKEYIQFLTHFHGDRDYFECHEVLEEYWKKTDSRNKDSIWVGLILLAVSSYHHRRSNFIGAKKTLEKSLKIFETQVDELTILGLDKILLSESLKKRLSFIETEVVYESFDLPICDTVLLELCKKSCISEGLTWGQKSDITNNNLVHRHKFRDRTDVIQERYQSLMMRKGSE</sequence>
<dbReference type="Pfam" id="PF03745">
    <property type="entry name" value="DUF309"/>
    <property type="match status" value="1"/>
</dbReference>
<reference evidence="1" key="1">
    <citation type="submission" date="2022-04" db="EMBL/GenBank/DDBJ databases">
        <authorList>
            <person name="Criscuolo A."/>
        </authorList>
    </citation>
    <scope>NUCLEOTIDE SEQUENCE</scope>
    <source>
        <strain evidence="1">CIP111895</strain>
    </source>
</reference>
<evidence type="ECO:0000313" key="2">
    <source>
        <dbReference type="Proteomes" id="UP000838308"/>
    </source>
</evidence>
<evidence type="ECO:0000313" key="1">
    <source>
        <dbReference type="EMBL" id="CAH2715683.1"/>
    </source>
</evidence>
<dbReference type="SUPFAM" id="SSF140663">
    <property type="entry name" value="TTHA0068-like"/>
    <property type="match status" value="1"/>
</dbReference>
<dbReference type="RefSeq" id="WP_248735965.1">
    <property type="nucleotide sequence ID" value="NZ_CALBWS010000019.1"/>
</dbReference>
<dbReference type="Proteomes" id="UP000838308">
    <property type="component" value="Unassembled WGS sequence"/>
</dbReference>
<dbReference type="InterPro" id="IPR005500">
    <property type="entry name" value="DUF309"/>
</dbReference>
<gene>
    <name evidence="1" type="ORF">BACCIP111895_02867</name>
</gene>
<dbReference type="Gene3D" id="1.10.3450.10">
    <property type="entry name" value="TTHA0068-like"/>
    <property type="match status" value="1"/>
</dbReference>
<dbReference type="PANTHER" id="PTHR34796:SF1">
    <property type="entry name" value="EXPRESSED PROTEIN"/>
    <property type="match status" value="1"/>
</dbReference>
<comment type="caution">
    <text evidence="1">The sequence shown here is derived from an EMBL/GenBank/DDBJ whole genome shotgun (WGS) entry which is preliminary data.</text>
</comment>
<name>A0ABM9ESR5_9BACI</name>